<dbReference type="PANTHER" id="PTHR43471:SF12">
    <property type="entry name" value="HYPOTHETICAL MEMBRANE PROTEIN, CONSERVED"/>
    <property type="match status" value="1"/>
</dbReference>
<dbReference type="PANTHER" id="PTHR43471">
    <property type="entry name" value="ABC TRANSPORTER PERMEASE"/>
    <property type="match status" value="1"/>
</dbReference>
<accession>A0ABR7NUP0</accession>
<feature type="transmembrane region" description="Helical" evidence="1">
    <location>
        <begin position="176"/>
        <end position="197"/>
    </location>
</feature>
<comment type="caution">
    <text evidence="2">The sequence shown here is derived from an EMBL/GenBank/DDBJ whole genome shotgun (WGS) entry which is preliminary data.</text>
</comment>
<protein>
    <submittedName>
        <fullName evidence="2">ABC transporter permease subunit</fullName>
    </submittedName>
</protein>
<keyword evidence="3" id="KW-1185">Reference proteome</keyword>
<evidence type="ECO:0000313" key="2">
    <source>
        <dbReference type="EMBL" id="MBC8599830.1"/>
    </source>
</evidence>
<keyword evidence="1" id="KW-0472">Membrane</keyword>
<reference evidence="2 3" key="1">
    <citation type="submission" date="2020-08" db="EMBL/GenBank/DDBJ databases">
        <title>Genome public.</title>
        <authorList>
            <person name="Liu C."/>
            <person name="Sun Q."/>
        </authorList>
    </citation>
    <scope>NUCLEOTIDE SEQUENCE [LARGE SCALE GENOMIC DNA]</scope>
    <source>
        <strain evidence="2 3">BX10</strain>
    </source>
</reference>
<keyword evidence="1" id="KW-1133">Transmembrane helix</keyword>
<feature type="transmembrane region" description="Helical" evidence="1">
    <location>
        <begin position="143"/>
        <end position="164"/>
    </location>
</feature>
<keyword evidence="1" id="KW-0812">Transmembrane</keyword>
<sequence>MKSNPVYKREVTVRARSFRMPLIILVFNGILAVVALLNMYSAVAQVRISASVQYSSFLQLYAFVATLEFLLLMFIMPALTSGSISGERERQTLELLFTTRMTPKDIVMGKLFSALSQLMVLIVSSFPILLLTFVYGSMDLMDLAFLMVCFLVTAVFCGGIGIFSSSLMRRSTFSNVCTYGILLLVVVGTYMLNIFLLNMSQMQIAEEIYQLGETRPAASSGSAVYLLLLNPLATFGEIMEKQVTGGIADLSIRRFLGNGPDNFVIRHWIPVSILVQTVFSAGLVRGAVYFLNPLKNEKK</sequence>
<gene>
    <name evidence="2" type="ORF">H8708_11435</name>
</gene>
<organism evidence="2 3">
    <name type="scientific">Enterocloster hominis</name>
    <name type="common">ex Liu et al. 2021</name>
    <dbReference type="NCBI Taxonomy" id="2763663"/>
    <lineage>
        <taxon>Bacteria</taxon>
        <taxon>Bacillati</taxon>
        <taxon>Bacillota</taxon>
        <taxon>Clostridia</taxon>
        <taxon>Lachnospirales</taxon>
        <taxon>Lachnospiraceae</taxon>
        <taxon>Enterocloster</taxon>
    </lineage>
</organism>
<evidence type="ECO:0000313" key="3">
    <source>
        <dbReference type="Proteomes" id="UP000647491"/>
    </source>
</evidence>
<name>A0ABR7NUP0_9FIRM</name>
<dbReference type="Proteomes" id="UP000647491">
    <property type="component" value="Unassembled WGS sequence"/>
</dbReference>
<dbReference type="Pfam" id="PF12679">
    <property type="entry name" value="ABC2_membrane_2"/>
    <property type="match status" value="1"/>
</dbReference>
<feature type="transmembrane region" description="Helical" evidence="1">
    <location>
        <begin position="21"/>
        <end position="40"/>
    </location>
</feature>
<evidence type="ECO:0000256" key="1">
    <source>
        <dbReference type="SAM" id="Phobius"/>
    </source>
</evidence>
<dbReference type="RefSeq" id="WP_022273025.1">
    <property type="nucleotide sequence ID" value="NZ_JACRTJ010000025.1"/>
</dbReference>
<proteinExistence type="predicted"/>
<dbReference type="EMBL" id="JACRTJ010000025">
    <property type="protein sequence ID" value="MBC8599830.1"/>
    <property type="molecule type" value="Genomic_DNA"/>
</dbReference>
<feature type="transmembrane region" description="Helical" evidence="1">
    <location>
        <begin position="268"/>
        <end position="291"/>
    </location>
</feature>
<feature type="transmembrane region" description="Helical" evidence="1">
    <location>
        <begin position="118"/>
        <end position="137"/>
    </location>
</feature>
<feature type="transmembrane region" description="Helical" evidence="1">
    <location>
        <begin position="60"/>
        <end position="80"/>
    </location>
</feature>